<dbReference type="PANTHER" id="PTHR24173">
    <property type="entry name" value="ANKYRIN REPEAT CONTAINING"/>
    <property type="match status" value="1"/>
</dbReference>
<proteinExistence type="predicted"/>
<dbReference type="Bgee" id="ENSLACG00000016672">
    <property type="expression patterns" value="Expressed in post-anal tail muscle and 5 other cell types or tissues"/>
</dbReference>
<dbReference type="InterPro" id="IPR036036">
    <property type="entry name" value="SOCS_box-like_dom_sf"/>
</dbReference>
<dbReference type="GO" id="GO:0035556">
    <property type="term" value="P:intracellular signal transduction"/>
    <property type="evidence" value="ECO:0007669"/>
    <property type="project" value="InterPro"/>
</dbReference>
<evidence type="ECO:0000256" key="2">
    <source>
        <dbReference type="ARBA" id="ARBA00022737"/>
    </source>
</evidence>
<evidence type="ECO:0000256" key="3">
    <source>
        <dbReference type="ARBA" id="ARBA00023043"/>
    </source>
</evidence>
<dbReference type="KEGG" id="lcm:102354583"/>
<dbReference type="GeneTree" id="ENSGT00940000160773"/>
<protein>
    <submittedName>
        <fullName evidence="6">Ankyrin repeat and SOCS box containing 16</fullName>
    </submittedName>
</protein>
<feature type="domain" description="SOCS box" evidence="5">
    <location>
        <begin position="406"/>
        <end position="448"/>
    </location>
</feature>
<dbReference type="RefSeq" id="XP_005992266.1">
    <property type="nucleotide sequence ID" value="XM_005992204.3"/>
</dbReference>
<organism evidence="6 7">
    <name type="scientific">Latimeria chalumnae</name>
    <name type="common">Coelacanth</name>
    <dbReference type="NCBI Taxonomy" id="7897"/>
    <lineage>
        <taxon>Eukaryota</taxon>
        <taxon>Metazoa</taxon>
        <taxon>Chordata</taxon>
        <taxon>Craniata</taxon>
        <taxon>Vertebrata</taxon>
        <taxon>Euteleostomi</taxon>
        <taxon>Coelacanthiformes</taxon>
        <taxon>Coelacanthidae</taxon>
        <taxon>Latimeria</taxon>
    </lineage>
</organism>
<dbReference type="GO" id="GO:0006511">
    <property type="term" value="P:ubiquitin-dependent protein catabolic process"/>
    <property type="evidence" value="ECO:0007669"/>
    <property type="project" value="TreeGrafter"/>
</dbReference>
<dbReference type="FunFam" id="1.10.750.20:FF:000001">
    <property type="entry name" value="Ankyrin repeat and SOCS box containing 1"/>
    <property type="match status" value="1"/>
</dbReference>
<dbReference type="EMBL" id="AFYH01038582">
    <property type="status" value="NOT_ANNOTATED_CDS"/>
    <property type="molecule type" value="Genomic_DNA"/>
</dbReference>
<dbReference type="PANTHER" id="PTHR24173:SF27">
    <property type="entry name" value="ANKYRIN REPEAT AND SOCS BOX PROTEIN 1"/>
    <property type="match status" value="1"/>
</dbReference>
<feature type="repeat" description="ANK" evidence="4">
    <location>
        <begin position="179"/>
        <end position="211"/>
    </location>
</feature>
<dbReference type="CTD" id="92591"/>
<dbReference type="Proteomes" id="UP000008672">
    <property type="component" value="Unassembled WGS sequence"/>
</dbReference>
<dbReference type="GO" id="GO:0016567">
    <property type="term" value="P:protein ubiquitination"/>
    <property type="evidence" value="ECO:0007669"/>
    <property type="project" value="UniProtKB-UniPathway"/>
</dbReference>
<evidence type="ECO:0000313" key="7">
    <source>
        <dbReference type="Proteomes" id="UP000008672"/>
    </source>
</evidence>
<keyword evidence="3 4" id="KW-0040">ANK repeat</keyword>
<dbReference type="InParanoid" id="H3BAN0"/>
<dbReference type="STRING" id="7897.ENSLACP00000018951"/>
<evidence type="ECO:0000256" key="1">
    <source>
        <dbReference type="ARBA" id="ARBA00004906"/>
    </source>
</evidence>
<dbReference type="UniPathway" id="UPA00143"/>
<dbReference type="PROSITE" id="PS50225">
    <property type="entry name" value="SOCS"/>
    <property type="match status" value="1"/>
</dbReference>
<reference evidence="7" key="1">
    <citation type="submission" date="2011-08" db="EMBL/GenBank/DDBJ databases">
        <title>The draft genome of Latimeria chalumnae.</title>
        <authorList>
            <person name="Di Palma F."/>
            <person name="Alfoldi J."/>
            <person name="Johnson J."/>
            <person name="Berlin A."/>
            <person name="Gnerre S."/>
            <person name="Jaffe D."/>
            <person name="MacCallum I."/>
            <person name="Young S."/>
            <person name="Walker B.J."/>
            <person name="Lander E."/>
            <person name="Lindblad-Toh K."/>
        </authorList>
    </citation>
    <scope>NUCLEOTIDE SEQUENCE [LARGE SCALE GENOMIC DNA]</scope>
    <source>
        <strain evidence="7">Wild caught</strain>
    </source>
</reference>
<dbReference type="Pfam" id="PF12796">
    <property type="entry name" value="Ank_2"/>
    <property type="match status" value="2"/>
</dbReference>
<dbReference type="SUPFAM" id="SSF158235">
    <property type="entry name" value="SOCS box-like"/>
    <property type="match status" value="1"/>
</dbReference>
<dbReference type="InterPro" id="IPR036770">
    <property type="entry name" value="Ankyrin_rpt-contain_sf"/>
</dbReference>
<dbReference type="OrthoDB" id="194358at2759"/>
<dbReference type="InterPro" id="IPR002110">
    <property type="entry name" value="Ankyrin_rpt"/>
</dbReference>
<sequence>MSRETFAFTSSTLRSLRLQKEVLDLEDERRALTRQYLRNRTLLVNWKRVAAKPSSEPHHCRDAAIHNAVFTGDLNTIRKIFKDEASVNMIVETACDELAWSSELGLWSLIPKQKYTSALRICAARGYTDCLKHLLTYGADVNAAPGGLNALHDASMNGHFDCTQLLLNHGADPNTLSKEGFAPLHLCTTPETLSIAELLLEYGAKVNLRTKDSLNTPLHVAAKQGLEKHLKLYLCYGADIFLRNREGETVLNATCASAEKPQEAGQYCRIVKKLLECGADLRTAGRKNHTPLHNACGNCHYRIVDMLLQHGASVNISNCAGQTPMDCVLQVVEDYVENEPERIVLNLLNHGAASVSPKMLKLCSMSPQTMEVILNTYDIIPLCDSWMETVPPDVWQNHQMFYRSVLQMANQPRSLQHLARCALRNCLGGRCHAAIKQLQLPQALKEYILLKIEGFVK</sequence>
<name>H3BAN0_LATCH</name>
<dbReference type="PROSITE" id="PS50297">
    <property type="entry name" value="ANK_REP_REGION"/>
    <property type="match status" value="4"/>
</dbReference>
<dbReference type="SMART" id="SM00969">
    <property type="entry name" value="SOCS_box"/>
    <property type="match status" value="1"/>
</dbReference>
<feature type="repeat" description="ANK" evidence="4">
    <location>
        <begin position="146"/>
        <end position="178"/>
    </location>
</feature>
<dbReference type="eggNOG" id="KOG0504">
    <property type="taxonomic scope" value="Eukaryota"/>
</dbReference>
<dbReference type="PRINTS" id="PR01415">
    <property type="entry name" value="ANKYRIN"/>
</dbReference>
<keyword evidence="7" id="KW-1185">Reference proteome</keyword>
<reference evidence="6" key="3">
    <citation type="submission" date="2025-09" db="UniProtKB">
        <authorList>
            <consortium name="Ensembl"/>
        </authorList>
    </citation>
    <scope>IDENTIFICATION</scope>
</reference>
<dbReference type="GO" id="GO:0000151">
    <property type="term" value="C:ubiquitin ligase complex"/>
    <property type="evidence" value="ECO:0007669"/>
    <property type="project" value="TreeGrafter"/>
</dbReference>
<dbReference type="PROSITE" id="PS50088">
    <property type="entry name" value="ANK_REPEAT"/>
    <property type="match status" value="4"/>
</dbReference>
<evidence type="ECO:0000313" key="6">
    <source>
        <dbReference type="Ensembl" id="ENSLACP00000018951.1"/>
    </source>
</evidence>
<accession>H3BAN0</accession>
<dbReference type="SUPFAM" id="SSF48403">
    <property type="entry name" value="Ankyrin repeat"/>
    <property type="match status" value="1"/>
</dbReference>
<keyword evidence="2" id="KW-0677">Repeat</keyword>
<comment type="pathway">
    <text evidence="1">Protein modification; protein ubiquitination.</text>
</comment>
<dbReference type="InterPro" id="IPR001496">
    <property type="entry name" value="SOCS_box"/>
</dbReference>
<evidence type="ECO:0000256" key="4">
    <source>
        <dbReference type="PROSITE-ProRule" id="PRU00023"/>
    </source>
</evidence>
<dbReference type="Gene3D" id="1.10.750.20">
    <property type="entry name" value="SOCS box"/>
    <property type="match status" value="1"/>
</dbReference>
<dbReference type="Gene3D" id="1.25.40.20">
    <property type="entry name" value="Ankyrin repeat-containing domain"/>
    <property type="match status" value="2"/>
</dbReference>
<dbReference type="Ensembl" id="ENSLACT00000019084.1">
    <property type="protein sequence ID" value="ENSLACP00000018951.1"/>
    <property type="gene ID" value="ENSLACG00000016672.1"/>
</dbReference>
<dbReference type="AlphaFoldDB" id="H3BAN0"/>
<gene>
    <name evidence="6" type="primary">ASB16</name>
</gene>
<dbReference type="OMA" id="VKLYLCY"/>
<feature type="repeat" description="ANK" evidence="4">
    <location>
        <begin position="213"/>
        <end position="245"/>
    </location>
</feature>
<dbReference type="EMBL" id="AFYH01038583">
    <property type="status" value="NOT_ANNOTATED_CDS"/>
    <property type="molecule type" value="Genomic_DNA"/>
</dbReference>
<evidence type="ECO:0000259" key="5">
    <source>
        <dbReference type="PROSITE" id="PS50225"/>
    </source>
</evidence>
<dbReference type="Pfam" id="PF07525">
    <property type="entry name" value="SOCS_box"/>
    <property type="match status" value="1"/>
</dbReference>
<dbReference type="EMBL" id="AFYH01038581">
    <property type="status" value="NOT_ANNOTATED_CDS"/>
    <property type="molecule type" value="Genomic_DNA"/>
</dbReference>
<reference evidence="6" key="2">
    <citation type="submission" date="2025-08" db="UniProtKB">
        <authorList>
            <consortium name="Ensembl"/>
        </authorList>
    </citation>
    <scope>IDENTIFICATION</scope>
</reference>
<dbReference type="GeneID" id="102354583"/>
<feature type="repeat" description="ANK" evidence="4">
    <location>
        <begin position="287"/>
        <end position="319"/>
    </location>
</feature>
<dbReference type="SMART" id="SM00248">
    <property type="entry name" value="ANK"/>
    <property type="match status" value="7"/>
</dbReference>
<dbReference type="HOGENOM" id="CLU_035721_2_0_1"/>
<dbReference type="CDD" id="cd03723">
    <property type="entry name" value="SOCS_ASB4_ASB18"/>
    <property type="match status" value="1"/>
</dbReference>
<dbReference type="FunCoup" id="H3BAN0">
    <property type="interactions" value="414"/>
</dbReference>